<evidence type="ECO:0000256" key="3">
    <source>
        <dbReference type="ARBA" id="ARBA00023239"/>
    </source>
</evidence>
<dbReference type="Pfam" id="PF22749">
    <property type="entry name" value="Arb2"/>
    <property type="match status" value="1"/>
</dbReference>
<accession>A0A421GBL4</accession>
<proteinExistence type="predicted"/>
<dbReference type="InterPro" id="IPR041891">
    <property type="entry name" value="Alpha_CA_prokaryot-like"/>
</dbReference>
<dbReference type="PROSITE" id="PS00798">
    <property type="entry name" value="ALDOKETO_REDUCTASE_1"/>
    <property type="match status" value="1"/>
</dbReference>
<feature type="region of interest" description="Disordered" evidence="4">
    <location>
        <begin position="655"/>
        <end position="689"/>
    </location>
</feature>
<dbReference type="InterPro" id="IPR023210">
    <property type="entry name" value="NADP_OxRdtase_dom"/>
</dbReference>
<protein>
    <recommendedName>
        <fullName evidence="2">carbonic anhydrase</fullName>
        <ecNumber evidence="2">4.2.1.1</ecNumber>
    </recommendedName>
</protein>
<dbReference type="EMBL" id="MBAD02000024">
    <property type="protein sequence ID" value="RLN71795.1"/>
    <property type="molecule type" value="Genomic_DNA"/>
</dbReference>
<dbReference type="InterPro" id="IPR001148">
    <property type="entry name" value="CA_dom"/>
</dbReference>
<comment type="caution">
    <text evidence="6">The sequence shown here is derived from an EMBL/GenBank/DDBJ whole genome shotgun (WGS) entry which is preliminary data.</text>
</comment>
<dbReference type="PRINTS" id="PR00069">
    <property type="entry name" value="ALDKETRDTASE"/>
</dbReference>
<evidence type="ECO:0000313" key="7">
    <source>
        <dbReference type="Proteomes" id="UP000284657"/>
    </source>
</evidence>
<dbReference type="InterPro" id="IPR018338">
    <property type="entry name" value="Carbonic_anhydrase_a-class_CS"/>
</dbReference>
<evidence type="ECO:0000256" key="2">
    <source>
        <dbReference type="ARBA" id="ARBA00012925"/>
    </source>
</evidence>
<evidence type="ECO:0000313" key="6">
    <source>
        <dbReference type="EMBL" id="RLN71795.1"/>
    </source>
</evidence>
<dbReference type="CDD" id="cd19071">
    <property type="entry name" value="AKR_AKR1-5-like"/>
    <property type="match status" value="1"/>
</dbReference>
<dbReference type="InterPro" id="IPR036812">
    <property type="entry name" value="NAD(P)_OxRdtase_dom_sf"/>
</dbReference>
<evidence type="ECO:0000256" key="1">
    <source>
        <dbReference type="ARBA" id="ARBA00001947"/>
    </source>
</evidence>
<dbReference type="PANTHER" id="PTHR43827:SF13">
    <property type="entry name" value="ALDO_KETO REDUCTASE FAMILY PROTEIN"/>
    <property type="match status" value="1"/>
</dbReference>
<dbReference type="PANTHER" id="PTHR43827">
    <property type="entry name" value="2,5-DIKETO-D-GLUCONIC ACID REDUCTASE"/>
    <property type="match status" value="1"/>
</dbReference>
<dbReference type="InterPro" id="IPR020471">
    <property type="entry name" value="AKR"/>
</dbReference>
<sequence>MEHAPLKYGGDCDKFTLKKLEDLYKWEIQGDEHCTVKSINFDEREYGLAQFHMHATSEHALDGYHYDAEIHFVHKDVSGSGKILVTGVFLHAEPNVEENSFIKSLWNDMKSEESTYNIEDSGMSYADLLNGLVAKSHLFNYNGSLTTPPCSEVVDWWVLNNPIPISFDELSQLKSAYEELPSTNSASDNRPTQSLNDRQIKVVLSALKLGYRHIDAAQLYHNEAEVGRAVRDPGIPHEEIFVPSKLFISDWGYQKTLATTKASNDKLGLGYIDLYLLHTPGDKATRAETWRALEEPHELDILNGIGVFNFSGAHIDKLTKTAMIKPCVNQIEVHPWLSRPEVIKYCKNYDIFIEAYSPLVKGMKFSDPILVEITNEVNISPAQVTVSFSLSNDFTPLPKSAHAQREKENFEAINIHFSPFQLAKFTVLDDYFVTDWMLQELLFLEQAIPPLEFERGSVESGFDPGASQTSSVRSSSSNFSVAEKLLVFVCSFRGLSCGIWSRSVLLKDGVQVGSMLPYFQKAIAAGYGILVMNPNMNTQLMVSSDGTVEKMPIRGSSNADEHCDHVWRNYIFPSAAHKVHFIAYGYGGVLVTQLIAKYRYELKSRLGNVAFIESSHKIDPSWNSGFKRFFSQHSISWARSDFPLNMELSRDSTAFASSGGPSGAATTASSDDAFSATSPSSRSPKSPSALQLTGVVPRVNCA</sequence>
<comment type="cofactor">
    <cofactor evidence="1">
        <name>Zn(2+)</name>
        <dbReference type="ChEBI" id="CHEBI:29105"/>
    </cofactor>
</comment>
<dbReference type="GO" id="GO:0016491">
    <property type="term" value="F:oxidoreductase activity"/>
    <property type="evidence" value="ECO:0007669"/>
    <property type="project" value="InterPro"/>
</dbReference>
<dbReference type="Proteomes" id="UP000284657">
    <property type="component" value="Unassembled WGS sequence"/>
</dbReference>
<dbReference type="SUPFAM" id="SSF51430">
    <property type="entry name" value="NAD(P)-linked oxidoreductase"/>
    <property type="match status" value="1"/>
</dbReference>
<dbReference type="Pfam" id="PF00248">
    <property type="entry name" value="Aldo_ket_red"/>
    <property type="match status" value="1"/>
</dbReference>
<dbReference type="PROSITE" id="PS51144">
    <property type="entry name" value="ALPHA_CA_2"/>
    <property type="match status" value="1"/>
</dbReference>
<keyword evidence="3" id="KW-0456">Lyase</keyword>
<reference evidence="6 7" key="1">
    <citation type="submission" date="2018-07" db="EMBL/GenBank/DDBJ databases">
        <title>Genome sequencing of oomycete isolates from Chile give support for New Zealand origin for Phytophthora kernoviae and make available the first Nothophytophthora sp. genome.</title>
        <authorList>
            <person name="Studholme D.J."/>
            <person name="Sanfuentes E."/>
            <person name="Panda P."/>
            <person name="Hill R."/>
            <person name="Sambles C."/>
            <person name="Grant M."/>
            <person name="Williams N.M."/>
            <person name="Mcdougal R.L."/>
        </authorList>
    </citation>
    <scope>NUCLEOTIDE SEQUENCE [LARGE SCALE GENOMIC DNA]</scope>
    <source>
        <strain evidence="6">Chile7</strain>
    </source>
</reference>
<evidence type="ECO:0000259" key="5">
    <source>
        <dbReference type="PROSITE" id="PS51144"/>
    </source>
</evidence>
<dbReference type="PROSITE" id="PS00063">
    <property type="entry name" value="ALDOKETO_REDUCTASE_3"/>
    <property type="match status" value="1"/>
</dbReference>
<dbReference type="CDD" id="cd03124">
    <property type="entry name" value="alpha_CA_prokaryotic_like"/>
    <property type="match status" value="1"/>
</dbReference>
<dbReference type="SUPFAM" id="SSF51069">
    <property type="entry name" value="Carbonic anhydrase"/>
    <property type="match status" value="1"/>
</dbReference>
<evidence type="ECO:0000256" key="4">
    <source>
        <dbReference type="SAM" id="MobiDB-lite"/>
    </source>
</evidence>
<gene>
    <name evidence="6" type="ORF">BBJ29_005610</name>
</gene>
<dbReference type="InterPro" id="IPR018170">
    <property type="entry name" value="Aldo/ket_reductase_CS"/>
</dbReference>
<feature type="domain" description="Alpha-carbonic anhydrase" evidence="5">
    <location>
        <begin position="1"/>
        <end position="204"/>
    </location>
</feature>
<dbReference type="AlphaFoldDB" id="A0A421GBL4"/>
<dbReference type="InterPro" id="IPR053858">
    <property type="entry name" value="Arb2_dom"/>
</dbReference>
<dbReference type="InterPro" id="IPR036398">
    <property type="entry name" value="CA_dom_sf"/>
</dbReference>
<dbReference type="EC" id="4.2.1.1" evidence="2"/>
<dbReference type="Gene3D" id="3.20.20.100">
    <property type="entry name" value="NADP-dependent oxidoreductase domain"/>
    <property type="match status" value="1"/>
</dbReference>
<dbReference type="PROSITE" id="PS00162">
    <property type="entry name" value="ALPHA_CA_1"/>
    <property type="match status" value="1"/>
</dbReference>
<dbReference type="GO" id="GO:0004089">
    <property type="term" value="F:carbonate dehydratase activity"/>
    <property type="evidence" value="ECO:0007669"/>
    <property type="project" value="UniProtKB-EC"/>
</dbReference>
<dbReference type="SMART" id="SM01057">
    <property type="entry name" value="Carb_anhydrase"/>
    <property type="match status" value="1"/>
</dbReference>
<dbReference type="GO" id="GO:0008270">
    <property type="term" value="F:zinc ion binding"/>
    <property type="evidence" value="ECO:0007669"/>
    <property type="project" value="InterPro"/>
</dbReference>
<name>A0A421GBL4_9STRA</name>
<organism evidence="6 7">
    <name type="scientific">Phytophthora kernoviae</name>
    <dbReference type="NCBI Taxonomy" id="325452"/>
    <lineage>
        <taxon>Eukaryota</taxon>
        <taxon>Sar</taxon>
        <taxon>Stramenopiles</taxon>
        <taxon>Oomycota</taxon>
        <taxon>Peronosporomycetes</taxon>
        <taxon>Peronosporales</taxon>
        <taxon>Peronosporaceae</taxon>
        <taxon>Phytophthora</taxon>
    </lineage>
</organism>